<evidence type="ECO:0000313" key="2">
    <source>
        <dbReference type="EMBL" id="RKQ18150.1"/>
    </source>
</evidence>
<feature type="transmembrane region" description="Helical" evidence="1">
    <location>
        <begin position="43"/>
        <end position="60"/>
    </location>
</feature>
<dbReference type="AlphaFoldDB" id="A0A494Z6F8"/>
<evidence type="ECO:0000313" key="3">
    <source>
        <dbReference type="Proteomes" id="UP000281813"/>
    </source>
</evidence>
<accession>A0A494Z6F8</accession>
<keyword evidence="3" id="KW-1185">Reference proteome</keyword>
<evidence type="ECO:0000256" key="1">
    <source>
        <dbReference type="SAM" id="Phobius"/>
    </source>
</evidence>
<keyword evidence="1" id="KW-1133">Transmembrane helix</keyword>
<keyword evidence="1" id="KW-0812">Transmembrane</keyword>
<organism evidence="2 3">
    <name type="scientific">Oceanobacillus bengalensis</name>
    <dbReference type="NCBI Taxonomy" id="1435466"/>
    <lineage>
        <taxon>Bacteria</taxon>
        <taxon>Bacillati</taxon>
        <taxon>Bacillota</taxon>
        <taxon>Bacilli</taxon>
        <taxon>Bacillales</taxon>
        <taxon>Bacillaceae</taxon>
        <taxon>Oceanobacillus</taxon>
    </lineage>
</organism>
<keyword evidence="1" id="KW-0472">Membrane</keyword>
<proteinExistence type="predicted"/>
<reference evidence="2 3" key="1">
    <citation type="journal article" date="2015" name="Antonie Van Leeuwenhoek">
        <title>Oceanobacillus bengalensis sp. nov., a bacterium isolated from seawater of the Bay of Bengal.</title>
        <authorList>
            <person name="Yongchang O."/>
            <person name="Xiang W."/>
            <person name="Wang G."/>
        </authorList>
    </citation>
    <scope>NUCLEOTIDE SEQUENCE [LARGE SCALE GENOMIC DNA]</scope>
    <source>
        <strain evidence="2 3">MCCC 1K00260</strain>
    </source>
</reference>
<sequence length="274" mass="32599">MLWWLTFKLPYTLGYVFLGFIILVIIGWTLFNTPKTTGEWLEMLFFLFPLGLVFAIIFSSRSHYNKVKDIDFPNSKQRLLDLNHVVIKKDVGFTPRLLFFEKDGNFIGIMKPLEIPWWMFPFRIFNESLHELFPLTYGFISHDEETQFTFRKTGWLKQVKLTIFDRENQDIGTYIQEELKALFRIKGKLYNEKDEEVLSIEASGFSGDFRWKDEEGKQWAYFYNGKFPHEYKNIFRDTHNDIVELSDTLSKQDKVRLLAVIGYLFMARVNSKAQ</sequence>
<dbReference type="Proteomes" id="UP000281813">
    <property type="component" value="Unassembled WGS sequence"/>
</dbReference>
<dbReference type="EMBL" id="RBZO01000002">
    <property type="protein sequence ID" value="RKQ18150.1"/>
    <property type="molecule type" value="Genomic_DNA"/>
</dbReference>
<gene>
    <name evidence="2" type="ORF">D8M05_01740</name>
</gene>
<feature type="transmembrane region" description="Helical" evidence="1">
    <location>
        <begin position="12"/>
        <end position="31"/>
    </location>
</feature>
<protein>
    <submittedName>
        <fullName evidence="2">Uncharacterized protein</fullName>
    </submittedName>
</protein>
<comment type="caution">
    <text evidence="2">The sequence shown here is derived from an EMBL/GenBank/DDBJ whole genome shotgun (WGS) entry which is preliminary data.</text>
</comment>
<name>A0A494Z6F8_9BACI</name>